<evidence type="ECO:0000313" key="5">
    <source>
        <dbReference type="Proteomes" id="UP000003586"/>
    </source>
</evidence>
<name>W0ETK9_9BACT</name>
<proteinExistence type="predicted"/>
<evidence type="ECO:0000256" key="2">
    <source>
        <dbReference type="SAM" id="SignalP"/>
    </source>
</evidence>
<feature type="compositionally biased region" description="Low complexity" evidence="1">
    <location>
        <begin position="25"/>
        <end position="36"/>
    </location>
</feature>
<dbReference type="OrthoDB" id="714380at2"/>
<dbReference type="eggNOG" id="ENOG5032VS9">
    <property type="taxonomic scope" value="Bacteria"/>
</dbReference>
<reference evidence="4 5" key="1">
    <citation type="submission" date="2013-12" db="EMBL/GenBank/DDBJ databases">
        <authorList>
            <consortium name="DOE Joint Genome Institute"/>
            <person name="Eisen J."/>
            <person name="Huntemann M."/>
            <person name="Han J."/>
            <person name="Chen A."/>
            <person name="Kyrpides N."/>
            <person name="Mavromatis K."/>
            <person name="Markowitz V."/>
            <person name="Palaniappan K."/>
            <person name="Ivanova N."/>
            <person name="Schaumberg A."/>
            <person name="Pati A."/>
            <person name="Liolios K."/>
            <person name="Nordberg H.P."/>
            <person name="Cantor M.N."/>
            <person name="Hua S.X."/>
            <person name="Woyke T."/>
        </authorList>
    </citation>
    <scope>NUCLEOTIDE SEQUENCE [LARGE SCALE GENOMIC DNA]</scope>
    <source>
        <strain evidence="5">DSM 19437</strain>
    </source>
</reference>
<feature type="compositionally biased region" description="Pro residues" evidence="1">
    <location>
        <begin position="64"/>
        <end position="73"/>
    </location>
</feature>
<feature type="compositionally biased region" description="Low complexity" evidence="1">
    <location>
        <begin position="74"/>
        <end position="101"/>
    </location>
</feature>
<feature type="chain" id="PRO_5004787924" evidence="2">
    <location>
        <begin position="23"/>
        <end position="138"/>
    </location>
</feature>
<dbReference type="AlphaFoldDB" id="W0ETK9"/>
<feature type="signal peptide" evidence="2">
    <location>
        <begin position="1"/>
        <end position="22"/>
    </location>
</feature>
<dbReference type="RefSeq" id="WP_008582236.1">
    <property type="nucleotide sequence ID" value="NZ_CP007035.1"/>
</dbReference>
<dbReference type="InterPro" id="IPR014897">
    <property type="entry name" value="PBCV_basic_adap"/>
</dbReference>
<keyword evidence="2" id="KW-0732">Signal</keyword>
<feature type="region of interest" description="Disordered" evidence="1">
    <location>
        <begin position="25"/>
        <end position="124"/>
    </location>
</feature>
<dbReference type="KEGG" id="nso:NIASO_00600"/>
<feature type="compositionally biased region" description="Basic and acidic residues" evidence="1">
    <location>
        <begin position="42"/>
        <end position="55"/>
    </location>
</feature>
<organism evidence="4 5">
    <name type="scientific">Niabella soli DSM 19437</name>
    <dbReference type="NCBI Taxonomy" id="929713"/>
    <lineage>
        <taxon>Bacteria</taxon>
        <taxon>Pseudomonadati</taxon>
        <taxon>Bacteroidota</taxon>
        <taxon>Chitinophagia</taxon>
        <taxon>Chitinophagales</taxon>
        <taxon>Chitinophagaceae</taxon>
        <taxon>Niabella</taxon>
    </lineage>
</organism>
<dbReference type="Proteomes" id="UP000003586">
    <property type="component" value="Chromosome"/>
</dbReference>
<evidence type="ECO:0000259" key="3">
    <source>
        <dbReference type="Pfam" id="PF08789"/>
    </source>
</evidence>
<evidence type="ECO:0000313" key="4">
    <source>
        <dbReference type="EMBL" id="AHF14097.1"/>
    </source>
</evidence>
<protein>
    <submittedName>
        <fullName evidence="4">Histone</fullName>
    </submittedName>
</protein>
<dbReference type="Pfam" id="PF08789">
    <property type="entry name" value="PBCV_basic_adap"/>
    <property type="match status" value="1"/>
</dbReference>
<dbReference type="STRING" id="929713.NIASO_00600"/>
<feature type="domain" description="PBCV-specific basic adaptor" evidence="3">
    <location>
        <begin position="110"/>
        <end position="137"/>
    </location>
</feature>
<dbReference type="HOGENOM" id="CLU_1853092_0_0_10"/>
<sequence>MKRLLLALILSGGLCAATQAQTATPATTAKASKKATGLTKSGKPDMRLKANKEAAKAQAQAPVAPAPVAPAPAPKAKAAVAKKTAPAPVVAPRPAVAQKAPSADQTIGTDAKGRTLYRGPRGGTYYINKNGHKEYVKQ</sequence>
<accession>W0ETK9</accession>
<keyword evidence="5" id="KW-1185">Reference proteome</keyword>
<gene>
    <name evidence="4" type="ORF">NIASO_00600</name>
</gene>
<dbReference type="EMBL" id="CP007035">
    <property type="protein sequence ID" value="AHF14097.1"/>
    <property type="molecule type" value="Genomic_DNA"/>
</dbReference>
<evidence type="ECO:0000256" key="1">
    <source>
        <dbReference type="SAM" id="MobiDB-lite"/>
    </source>
</evidence>